<dbReference type="PROSITE" id="PS51725">
    <property type="entry name" value="ABM"/>
    <property type="match status" value="1"/>
</dbReference>
<name>A0A7Z9E5L9_9CYAN</name>
<protein>
    <submittedName>
        <fullName evidence="2">Antibiotic biosynthesis monooxygenase</fullName>
    </submittedName>
</protein>
<organism evidence="2 3">
    <name type="scientific">Planktothrix serta PCC 8927</name>
    <dbReference type="NCBI Taxonomy" id="671068"/>
    <lineage>
        <taxon>Bacteria</taxon>
        <taxon>Bacillati</taxon>
        <taxon>Cyanobacteriota</taxon>
        <taxon>Cyanophyceae</taxon>
        <taxon>Oscillatoriophycideae</taxon>
        <taxon>Oscillatoriales</taxon>
        <taxon>Microcoleaceae</taxon>
        <taxon>Planktothrix</taxon>
    </lineage>
</organism>
<sequence length="98" mass="11093">MTQSLRVVARVVALPDKVEALKAVLLALVEPTRQEAGCLQYDLLQNQEDLTDFTFVEEWESLQHLQSHLASVHLQKALTQIEGLVASPPDIRRYDKIL</sequence>
<keyword evidence="3" id="KW-1185">Reference proteome</keyword>
<dbReference type="PANTHER" id="PTHR33336:SF3">
    <property type="entry name" value="ABM DOMAIN-CONTAINING PROTEIN"/>
    <property type="match status" value="1"/>
</dbReference>
<dbReference type="OrthoDB" id="9806189at2"/>
<keyword evidence="2" id="KW-0560">Oxidoreductase</keyword>
<dbReference type="PANTHER" id="PTHR33336">
    <property type="entry name" value="QUINOL MONOOXYGENASE YGIN-RELATED"/>
    <property type="match status" value="1"/>
</dbReference>
<dbReference type="GO" id="GO:0004497">
    <property type="term" value="F:monooxygenase activity"/>
    <property type="evidence" value="ECO:0007669"/>
    <property type="project" value="UniProtKB-KW"/>
</dbReference>
<dbReference type="InterPro" id="IPR011008">
    <property type="entry name" value="Dimeric_a/b-barrel"/>
</dbReference>
<keyword evidence="2" id="KW-0503">Monooxygenase</keyword>
<dbReference type="InterPro" id="IPR050744">
    <property type="entry name" value="AI-2_Isomerase_LsrG"/>
</dbReference>
<dbReference type="SUPFAM" id="SSF54909">
    <property type="entry name" value="Dimeric alpha+beta barrel"/>
    <property type="match status" value="1"/>
</dbReference>
<dbReference type="RefSeq" id="WP_083627056.1">
    <property type="nucleotide sequence ID" value="NZ_LR734888.1"/>
</dbReference>
<accession>A0A7Z9E5L9</accession>
<evidence type="ECO:0000259" key="1">
    <source>
        <dbReference type="PROSITE" id="PS51725"/>
    </source>
</evidence>
<dbReference type="EMBL" id="CZCU02000169">
    <property type="protein sequence ID" value="VXD25929.1"/>
    <property type="molecule type" value="Genomic_DNA"/>
</dbReference>
<dbReference type="AlphaFoldDB" id="A0A7Z9E5L9"/>
<comment type="caution">
    <text evidence="2">The sequence shown here is derived from an EMBL/GenBank/DDBJ whole genome shotgun (WGS) entry which is preliminary data.</text>
</comment>
<proteinExistence type="predicted"/>
<feature type="domain" description="ABM" evidence="1">
    <location>
        <begin position="5"/>
        <end position="94"/>
    </location>
</feature>
<dbReference type="InterPro" id="IPR007138">
    <property type="entry name" value="ABM_dom"/>
</dbReference>
<gene>
    <name evidence="2" type="ORF">PL8927_900190</name>
</gene>
<evidence type="ECO:0000313" key="2">
    <source>
        <dbReference type="EMBL" id="VXD25929.1"/>
    </source>
</evidence>
<dbReference type="Gene3D" id="3.30.70.100">
    <property type="match status" value="1"/>
</dbReference>
<reference evidence="2" key="1">
    <citation type="submission" date="2019-10" db="EMBL/GenBank/DDBJ databases">
        <authorList>
            <consortium name="Genoscope - CEA"/>
            <person name="William W."/>
        </authorList>
    </citation>
    <scope>NUCLEOTIDE SEQUENCE [LARGE SCALE GENOMIC DNA]</scope>
    <source>
        <strain evidence="2">BBR_PRJEB10992</strain>
    </source>
</reference>
<dbReference type="Proteomes" id="UP000184550">
    <property type="component" value="Unassembled WGS sequence"/>
</dbReference>
<dbReference type="Pfam" id="PF03992">
    <property type="entry name" value="ABM"/>
    <property type="match status" value="1"/>
</dbReference>
<evidence type="ECO:0000313" key="3">
    <source>
        <dbReference type="Proteomes" id="UP000184550"/>
    </source>
</evidence>